<organism evidence="1 2">
    <name type="scientific">Eumeta variegata</name>
    <name type="common">Bagworm moth</name>
    <name type="synonym">Eumeta japonica</name>
    <dbReference type="NCBI Taxonomy" id="151549"/>
    <lineage>
        <taxon>Eukaryota</taxon>
        <taxon>Metazoa</taxon>
        <taxon>Ecdysozoa</taxon>
        <taxon>Arthropoda</taxon>
        <taxon>Hexapoda</taxon>
        <taxon>Insecta</taxon>
        <taxon>Pterygota</taxon>
        <taxon>Neoptera</taxon>
        <taxon>Endopterygota</taxon>
        <taxon>Lepidoptera</taxon>
        <taxon>Glossata</taxon>
        <taxon>Ditrysia</taxon>
        <taxon>Tineoidea</taxon>
        <taxon>Psychidae</taxon>
        <taxon>Oiketicinae</taxon>
        <taxon>Eumeta</taxon>
    </lineage>
</organism>
<dbReference type="EMBL" id="BGZK01000378">
    <property type="protein sequence ID" value="GBP40207.1"/>
    <property type="molecule type" value="Genomic_DNA"/>
</dbReference>
<dbReference type="Proteomes" id="UP000299102">
    <property type="component" value="Unassembled WGS sequence"/>
</dbReference>
<evidence type="ECO:0000313" key="2">
    <source>
        <dbReference type="Proteomes" id="UP000299102"/>
    </source>
</evidence>
<accession>A0A4C1VPB8</accession>
<dbReference type="AlphaFoldDB" id="A0A4C1VPB8"/>
<evidence type="ECO:0000313" key="1">
    <source>
        <dbReference type="EMBL" id="GBP40207.1"/>
    </source>
</evidence>
<gene>
    <name evidence="1" type="ORF">EVAR_37608_1</name>
</gene>
<keyword evidence="2" id="KW-1185">Reference proteome</keyword>
<protein>
    <submittedName>
        <fullName evidence="1">Uncharacterized protein</fullName>
    </submittedName>
</protein>
<name>A0A4C1VPB8_EUMVA</name>
<sequence length="131" mass="14724">MGVRKYECESRNSGVIEMMCTSVLFSARSLVYTREFGVRNPKTYISLRNNAKILRHDRHQDHQKIQLLKSRATNMTPYSSSPDVAGKHTGALTTRALRPVGTGSHWNTNTGCVHFSIQTQEWSGALGERSI</sequence>
<reference evidence="1 2" key="1">
    <citation type="journal article" date="2019" name="Commun. Biol.">
        <title>The bagworm genome reveals a unique fibroin gene that provides high tensile strength.</title>
        <authorList>
            <person name="Kono N."/>
            <person name="Nakamura H."/>
            <person name="Ohtoshi R."/>
            <person name="Tomita M."/>
            <person name="Numata K."/>
            <person name="Arakawa K."/>
        </authorList>
    </citation>
    <scope>NUCLEOTIDE SEQUENCE [LARGE SCALE GENOMIC DNA]</scope>
</reference>
<comment type="caution">
    <text evidence="1">The sequence shown here is derived from an EMBL/GenBank/DDBJ whole genome shotgun (WGS) entry which is preliminary data.</text>
</comment>
<proteinExistence type="predicted"/>